<feature type="compositionally biased region" description="Polar residues" evidence="1">
    <location>
        <begin position="1"/>
        <end position="10"/>
    </location>
</feature>
<proteinExistence type="predicted"/>
<dbReference type="AlphaFoldDB" id="A0A248VYQ5"/>
<dbReference type="KEGG" id="parb:CJU94_38380"/>
<organism evidence="2 3">
    <name type="scientific">Paraburkholderia aromaticivorans</name>
    <dbReference type="NCBI Taxonomy" id="2026199"/>
    <lineage>
        <taxon>Bacteria</taxon>
        <taxon>Pseudomonadati</taxon>
        <taxon>Pseudomonadota</taxon>
        <taxon>Betaproteobacteria</taxon>
        <taxon>Burkholderiales</taxon>
        <taxon>Burkholderiaceae</taxon>
        <taxon>Paraburkholderia</taxon>
    </lineage>
</organism>
<dbReference type="InterPro" id="IPR027396">
    <property type="entry name" value="DsrEFH-like"/>
</dbReference>
<name>A0A248VYQ5_9BURK</name>
<sequence>MAISTATACQQEMEPAVTPDSSTTETGSGPSIARFGAAHAVDGAAHLPDPAAHYRLVFSISSAGRQKDMPNPSLNRVARAVNLFRMSGVPAAHLHFVAVVHGDATSVVLDDAWHQAYDGTPNPSVDLIAALCEANVEVTVCAQALIANQFAPEWVMPAVTHSLSALTTLAVLQADGYSLIPL</sequence>
<gene>
    <name evidence="2" type="ORF">CJU94_38380</name>
</gene>
<evidence type="ECO:0000256" key="1">
    <source>
        <dbReference type="SAM" id="MobiDB-lite"/>
    </source>
</evidence>
<dbReference type="PANTHER" id="PTHR37691">
    <property type="entry name" value="BLR3518 PROTEIN"/>
    <property type="match status" value="1"/>
</dbReference>
<dbReference type="PANTHER" id="PTHR37691:SF1">
    <property type="entry name" value="BLR3518 PROTEIN"/>
    <property type="match status" value="1"/>
</dbReference>
<dbReference type="Gene3D" id="3.40.1260.10">
    <property type="entry name" value="DsrEFH-like"/>
    <property type="match status" value="1"/>
</dbReference>
<dbReference type="EMBL" id="CP022992">
    <property type="protein sequence ID" value="ASW04005.1"/>
    <property type="molecule type" value="Genomic_DNA"/>
</dbReference>
<feature type="region of interest" description="Disordered" evidence="1">
    <location>
        <begin position="1"/>
        <end position="31"/>
    </location>
</feature>
<reference evidence="2 3" key="1">
    <citation type="submission" date="2017-08" db="EMBL/GenBank/DDBJ databases">
        <title>Identification and genetic characteristics of simultaneous BTEX- and naphthalene-degrading Paraburkholderia sp. BN5 isolated from petroleum-contaminated soil.</title>
        <authorList>
            <person name="Lee Y."/>
            <person name="Jeon C.O."/>
        </authorList>
    </citation>
    <scope>NUCLEOTIDE SEQUENCE [LARGE SCALE GENOMIC DNA]</scope>
    <source>
        <strain evidence="2 3">BN5</strain>
        <plasmid evidence="2 3">pBN2</plasmid>
    </source>
</reference>
<geneLocation type="plasmid" evidence="2 3">
    <name>pBN2</name>
</geneLocation>
<keyword evidence="2" id="KW-0614">Plasmid</keyword>
<keyword evidence="3" id="KW-1185">Reference proteome</keyword>
<dbReference type="Proteomes" id="UP000215158">
    <property type="component" value="Plasmid pBN2"/>
</dbReference>
<protein>
    <submittedName>
        <fullName evidence="2">Uncharacterized protein</fullName>
    </submittedName>
</protein>
<evidence type="ECO:0000313" key="3">
    <source>
        <dbReference type="Proteomes" id="UP000215158"/>
    </source>
</evidence>
<dbReference type="InterPro" id="IPR003787">
    <property type="entry name" value="Sulphur_relay_DsrE/F-like"/>
</dbReference>
<accession>A0A248VYQ5</accession>
<evidence type="ECO:0000313" key="2">
    <source>
        <dbReference type="EMBL" id="ASW04005.1"/>
    </source>
</evidence>
<feature type="compositionally biased region" description="Polar residues" evidence="1">
    <location>
        <begin position="19"/>
        <end position="29"/>
    </location>
</feature>
<dbReference type="Pfam" id="PF02635">
    <property type="entry name" value="DsrE"/>
    <property type="match status" value="1"/>
</dbReference>
<dbReference type="SUPFAM" id="SSF75169">
    <property type="entry name" value="DsrEFH-like"/>
    <property type="match status" value="1"/>
</dbReference>